<dbReference type="EMBL" id="VBSB01000008">
    <property type="protein sequence ID" value="NTY60447.1"/>
    <property type="molecule type" value="Genomic_DNA"/>
</dbReference>
<dbReference type="PANTHER" id="PTHR43283:SF7">
    <property type="entry name" value="BETA-LACTAMASE-RELATED DOMAIN-CONTAINING PROTEIN"/>
    <property type="match status" value="1"/>
</dbReference>
<organism evidence="2 3">
    <name type="scientific">Mycolicibacterium sphagni</name>
    <dbReference type="NCBI Taxonomy" id="1786"/>
    <lineage>
        <taxon>Bacteria</taxon>
        <taxon>Bacillati</taxon>
        <taxon>Actinomycetota</taxon>
        <taxon>Actinomycetes</taxon>
        <taxon>Mycobacteriales</taxon>
        <taxon>Mycobacteriaceae</taxon>
        <taxon>Mycolicibacterium</taxon>
    </lineage>
</organism>
<dbReference type="SUPFAM" id="SSF56601">
    <property type="entry name" value="beta-lactamase/transpeptidase-like"/>
    <property type="match status" value="1"/>
</dbReference>
<accession>A0ABX2JUC5</accession>
<dbReference type="RefSeq" id="WP_174398267.1">
    <property type="nucleotide sequence ID" value="NZ_VBSB01000008.1"/>
</dbReference>
<sequence length="423" mass="45728">MAHVGEGPTHEGVGIHNWRLPPYNRWAFWHVKDILGTTEVKAATVASPLSPYAGGVADPLAQKVVRVDGTESTPRDILADTYTDAFVVIHDGALVAEWYGPEGAPERTHALMSVTKSIVSCVAAALVDREILDVSIPVNAYVPELADSGYAEATVSDVLDMRSGVRFREDYKDPDADIRRLALCEAGIYSYLTDLKAEAPHGQRFLYRSAETDVLGWVCERVSGLPMAKLISTLIWQPIGAEFDAEIITDTTGTAYHDGGLCATARDVARFGQLLLEGGTAVDSAGAVGTVIGPRWLRESSTSDAESLALFADSPAGISMPGGWYRNQFWFRPGGFGDVLLCLGIHGQMIHVSRRTRTVCVKFSTWPEPQRPGDLQDTLRAFDNVGGVLSGHYLRGRNPRLPGIASGVNRHGVASRSADIKNL</sequence>
<dbReference type="PANTHER" id="PTHR43283">
    <property type="entry name" value="BETA-LACTAMASE-RELATED"/>
    <property type="match status" value="1"/>
</dbReference>
<feature type="domain" description="Beta-lactamase-related" evidence="1">
    <location>
        <begin position="84"/>
        <end position="380"/>
    </location>
</feature>
<dbReference type="InterPro" id="IPR050789">
    <property type="entry name" value="Diverse_Enzym_Activities"/>
</dbReference>
<keyword evidence="3" id="KW-1185">Reference proteome</keyword>
<gene>
    <name evidence="2" type="ORF">FEG63_12915</name>
</gene>
<evidence type="ECO:0000313" key="3">
    <source>
        <dbReference type="Proteomes" id="UP000708347"/>
    </source>
</evidence>
<proteinExistence type="predicted"/>
<evidence type="ECO:0000259" key="1">
    <source>
        <dbReference type="Pfam" id="PF00144"/>
    </source>
</evidence>
<name>A0ABX2JUC5_9MYCO</name>
<evidence type="ECO:0000313" key="2">
    <source>
        <dbReference type="EMBL" id="NTY60447.1"/>
    </source>
</evidence>
<dbReference type="Proteomes" id="UP000708347">
    <property type="component" value="Unassembled WGS sequence"/>
</dbReference>
<dbReference type="InterPro" id="IPR001466">
    <property type="entry name" value="Beta-lactam-related"/>
</dbReference>
<dbReference type="Pfam" id="PF00144">
    <property type="entry name" value="Beta-lactamase"/>
    <property type="match status" value="1"/>
</dbReference>
<keyword evidence="2" id="KW-0378">Hydrolase</keyword>
<reference evidence="2 3" key="1">
    <citation type="submission" date="2019-05" db="EMBL/GenBank/DDBJ databases">
        <title>Mycolicibacterium sphagni ENV482 genome assembly.</title>
        <authorList>
            <person name="Chen W."/>
            <person name="Faulkner N.W."/>
            <person name="Hyman M.R."/>
        </authorList>
    </citation>
    <scope>NUCLEOTIDE SEQUENCE [LARGE SCALE GENOMIC DNA]</scope>
    <source>
        <strain evidence="2 3">ENV482</strain>
    </source>
</reference>
<protein>
    <submittedName>
        <fullName evidence="2">Serine hydrolase</fullName>
    </submittedName>
</protein>
<dbReference type="InterPro" id="IPR012338">
    <property type="entry name" value="Beta-lactam/transpept-like"/>
</dbReference>
<dbReference type="Gene3D" id="3.40.710.10">
    <property type="entry name" value="DD-peptidase/beta-lactamase superfamily"/>
    <property type="match status" value="1"/>
</dbReference>
<comment type="caution">
    <text evidence="2">The sequence shown here is derived from an EMBL/GenBank/DDBJ whole genome shotgun (WGS) entry which is preliminary data.</text>
</comment>
<dbReference type="GO" id="GO:0016787">
    <property type="term" value="F:hydrolase activity"/>
    <property type="evidence" value="ECO:0007669"/>
    <property type="project" value="UniProtKB-KW"/>
</dbReference>